<dbReference type="CDD" id="cd14014">
    <property type="entry name" value="STKc_PknB_like"/>
    <property type="match status" value="1"/>
</dbReference>
<feature type="compositionally biased region" description="Polar residues" evidence="6">
    <location>
        <begin position="1"/>
        <end position="11"/>
    </location>
</feature>
<dbReference type="PROSITE" id="PS00107">
    <property type="entry name" value="PROTEIN_KINASE_ATP"/>
    <property type="match status" value="1"/>
</dbReference>
<dbReference type="GO" id="GO:0005524">
    <property type="term" value="F:ATP binding"/>
    <property type="evidence" value="ECO:0007669"/>
    <property type="project" value="UniProtKB-UniRule"/>
</dbReference>
<sequence>MQTSSFDPQPDSQRKDAARAACAAAERQADSRPASSRGARRDGPRAGPQRGRLVAGRYRLTQPLGRGAMGEVWRAHDGVLHADVALKFLLASPGGGAADAIARFRFEAEVAAELGRATDLVVAVRDAGEDPVAGPYFVMEYVQGRSLRQLMQERGPMPAIDVAAILCQVGEALSVAHGLGIVHRDVKPSNILLLEGPDGRLRAKITDFGVAKRVGKERPVDMRRRTADGVVLGTPAYMSPEHTCEGRADPQLDMWSLAVVAHEALTGQQPFPGRNLAAVLASILVGARPSLSTLRPAAPPALEGWFTRAFALSPSERFPSLDRMILAFMIAAGAPAPAAPARRGRPCLAAAVLAGALCVGLPTANLLAPSEATAALWTRSGVAQAAARLAQAARALAAPQAGRPSPGQRPTGEGGER</sequence>
<dbReference type="PANTHER" id="PTHR43289:SF6">
    <property type="entry name" value="SERINE_THREONINE-PROTEIN KINASE NEKL-3"/>
    <property type="match status" value="1"/>
</dbReference>
<dbReference type="Gene3D" id="3.30.200.20">
    <property type="entry name" value="Phosphorylase Kinase, domain 1"/>
    <property type="match status" value="1"/>
</dbReference>
<keyword evidence="3 8" id="KW-0418">Kinase</keyword>
<dbReference type="PROSITE" id="PS50011">
    <property type="entry name" value="PROTEIN_KINASE_DOM"/>
    <property type="match status" value="1"/>
</dbReference>
<evidence type="ECO:0000259" key="7">
    <source>
        <dbReference type="PROSITE" id="PS50011"/>
    </source>
</evidence>
<dbReference type="GO" id="GO:0004674">
    <property type="term" value="F:protein serine/threonine kinase activity"/>
    <property type="evidence" value="ECO:0007669"/>
    <property type="project" value="UniProtKB-EC"/>
</dbReference>
<evidence type="ECO:0000313" key="9">
    <source>
        <dbReference type="Proteomes" id="UP000238348"/>
    </source>
</evidence>
<evidence type="ECO:0000256" key="4">
    <source>
        <dbReference type="ARBA" id="ARBA00022840"/>
    </source>
</evidence>
<keyword evidence="1 8" id="KW-0808">Transferase</keyword>
<dbReference type="EMBL" id="CP012673">
    <property type="protein sequence ID" value="AUX44181.1"/>
    <property type="molecule type" value="Genomic_DNA"/>
</dbReference>
<dbReference type="EC" id="2.7.11.1" evidence="8"/>
<dbReference type="InterPro" id="IPR008271">
    <property type="entry name" value="Ser/Thr_kinase_AS"/>
</dbReference>
<dbReference type="Gene3D" id="1.10.510.10">
    <property type="entry name" value="Transferase(Phosphotransferase) domain 1"/>
    <property type="match status" value="1"/>
</dbReference>
<evidence type="ECO:0000256" key="2">
    <source>
        <dbReference type="ARBA" id="ARBA00022741"/>
    </source>
</evidence>
<evidence type="ECO:0000256" key="6">
    <source>
        <dbReference type="SAM" id="MobiDB-lite"/>
    </source>
</evidence>
<dbReference type="PANTHER" id="PTHR43289">
    <property type="entry name" value="MITOGEN-ACTIVATED PROTEIN KINASE KINASE KINASE 20-RELATED"/>
    <property type="match status" value="1"/>
</dbReference>
<feature type="region of interest" description="Disordered" evidence="6">
    <location>
        <begin position="1"/>
        <end position="54"/>
    </location>
</feature>
<feature type="region of interest" description="Disordered" evidence="6">
    <location>
        <begin position="395"/>
        <end position="417"/>
    </location>
</feature>
<proteinExistence type="predicted"/>
<dbReference type="AlphaFoldDB" id="A0A2L0EXZ3"/>
<dbReference type="Pfam" id="PF00069">
    <property type="entry name" value="Pkinase"/>
    <property type="match status" value="1"/>
</dbReference>
<evidence type="ECO:0000256" key="1">
    <source>
        <dbReference type="ARBA" id="ARBA00022679"/>
    </source>
</evidence>
<dbReference type="PROSITE" id="PS00108">
    <property type="entry name" value="PROTEIN_KINASE_ST"/>
    <property type="match status" value="1"/>
</dbReference>
<evidence type="ECO:0000256" key="3">
    <source>
        <dbReference type="ARBA" id="ARBA00022777"/>
    </source>
</evidence>
<gene>
    <name evidence="8" type="ORF">SOCE26_056450</name>
</gene>
<dbReference type="Proteomes" id="UP000238348">
    <property type="component" value="Chromosome"/>
</dbReference>
<reference evidence="8 9" key="1">
    <citation type="submission" date="2015-09" db="EMBL/GenBank/DDBJ databases">
        <title>Sorangium comparison.</title>
        <authorList>
            <person name="Zaburannyi N."/>
            <person name="Bunk B."/>
            <person name="Overmann J."/>
            <person name="Mueller R."/>
        </authorList>
    </citation>
    <scope>NUCLEOTIDE SEQUENCE [LARGE SCALE GENOMIC DNA]</scope>
    <source>
        <strain evidence="8 9">So ce26</strain>
    </source>
</reference>
<dbReference type="RefSeq" id="WP_234022534.1">
    <property type="nucleotide sequence ID" value="NZ_CP012673.1"/>
</dbReference>
<dbReference type="InterPro" id="IPR017441">
    <property type="entry name" value="Protein_kinase_ATP_BS"/>
</dbReference>
<keyword evidence="4 5" id="KW-0067">ATP-binding</keyword>
<keyword evidence="2 5" id="KW-0547">Nucleotide-binding</keyword>
<protein>
    <submittedName>
        <fullName evidence="8">Protein kinase</fullName>
        <ecNumber evidence="8">2.7.11.1</ecNumber>
    </submittedName>
</protein>
<evidence type="ECO:0000313" key="8">
    <source>
        <dbReference type="EMBL" id="AUX44181.1"/>
    </source>
</evidence>
<name>A0A2L0EXZ3_SORCE</name>
<dbReference type="InterPro" id="IPR011009">
    <property type="entry name" value="Kinase-like_dom_sf"/>
</dbReference>
<organism evidence="8 9">
    <name type="scientific">Sorangium cellulosum</name>
    <name type="common">Polyangium cellulosum</name>
    <dbReference type="NCBI Taxonomy" id="56"/>
    <lineage>
        <taxon>Bacteria</taxon>
        <taxon>Pseudomonadati</taxon>
        <taxon>Myxococcota</taxon>
        <taxon>Polyangia</taxon>
        <taxon>Polyangiales</taxon>
        <taxon>Polyangiaceae</taxon>
        <taxon>Sorangium</taxon>
    </lineage>
</organism>
<dbReference type="InterPro" id="IPR000719">
    <property type="entry name" value="Prot_kinase_dom"/>
</dbReference>
<dbReference type="SMART" id="SM00220">
    <property type="entry name" value="S_TKc"/>
    <property type="match status" value="1"/>
</dbReference>
<evidence type="ECO:0000256" key="5">
    <source>
        <dbReference type="PROSITE-ProRule" id="PRU10141"/>
    </source>
</evidence>
<dbReference type="SUPFAM" id="SSF56112">
    <property type="entry name" value="Protein kinase-like (PK-like)"/>
    <property type="match status" value="1"/>
</dbReference>
<feature type="domain" description="Protein kinase" evidence="7">
    <location>
        <begin position="58"/>
        <end position="329"/>
    </location>
</feature>
<feature type="binding site" evidence="5">
    <location>
        <position position="87"/>
    </location>
    <ligand>
        <name>ATP</name>
        <dbReference type="ChEBI" id="CHEBI:30616"/>
    </ligand>
</feature>
<accession>A0A2L0EXZ3</accession>